<proteinExistence type="predicted"/>
<protein>
    <submittedName>
        <fullName evidence="1">Nitrous oxide-stimulated promoter family protein</fullName>
    </submittedName>
</protein>
<dbReference type="EMBL" id="JAMXLY010000010">
    <property type="protein sequence ID" value="MCO6025060.1"/>
    <property type="molecule type" value="Genomic_DNA"/>
</dbReference>
<dbReference type="Proteomes" id="UP001204015">
    <property type="component" value="Unassembled WGS sequence"/>
</dbReference>
<dbReference type="Pfam" id="PF11756">
    <property type="entry name" value="YgbA_NO"/>
    <property type="match status" value="1"/>
</dbReference>
<comment type="caution">
    <text evidence="1">The sequence shown here is derived from an EMBL/GenBank/DDBJ whole genome shotgun (WGS) entry which is preliminary data.</text>
</comment>
<dbReference type="NCBIfam" id="NF007714">
    <property type="entry name" value="PRK10410.1-2"/>
    <property type="match status" value="1"/>
</dbReference>
<reference evidence="1 2" key="1">
    <citation type="submission" date="2022-06" db="EMBL/GenBank/DDBJ databases">
        <title>A taxonomic note on the genus Prevotella: Description of four novel genera and emended description of the genera Hallella and Xylanibacter.</title>
        <authorList>
            <person name="Hitch T.C.A."/>
        </authorList>
    </citation>
    <scope>NUCLEOTIDE SEQUENCE [LARGE SCALE GENOMIC DNA]</scope>
    <source>
        <strain evidence="1 2">DSM 100619</strain>
    </source>
</reference>
<dbReference type="InterPro" id="IPR020483">
    <property type="entry name" value="Uncharacterised_YgbA"/>
</dbReference>
<evidence type="ECO:0000313" key="1">
    <source>
        <dbReference type="EMBL" id="MCO6025060.1"/>
    </source>
</evidence>
<gene>
    <name evidence="1" type="ORF">NG821_04260</name>
</gene>
<organism evidence="1 2">
    <name type="scientific">Segatella cerevisiae</name>
    <dbReference type="NCBI Taxonomy" id="2053716"/>
    <lineage>
        <taxon>Bacteria</taxon>
        <taxon>Pseudomonadati</taxon>
        <taxon>Bacteroidota</taxon>
        <taxon>Bacteroidia</taxon>
        <taxon>Bacteroidales</taxon>
        <taxon>Prevotellaceae</taxon>
        <taxon>Segatella</taxon>
    </lineage>
</organism>
<sequence>MIELYCKHKLRTDQVPEKYLQLINYASFKIDHCSWGNNKPACKDCPHHCYAPEKRNEIREIMRWTGPRMIFWCPRAAIGHLLQVCHDRVSKRFSSHKISPLI</sequence>
<accession>A0ABT1BW71</accession>
<evidence type="ECO:0000313" key="2">
    <source>
        <dbReference type="Proteomes" id="UP001204015"/>
    </source>
</evidence>
<keyword evidence="2" id="KW-1185">Reference proteome</keyword>
<name>A0ABT1BW71_9BACT</name>